<dbReference type="Proteomes" id="UP000886251">
    <property type="component" value="Unassembled WGS sequence"/>
</dbReference>
<evidence type="ECO:0000256" key="3">
    <source>
        <dbReference type="ARBA" id="ARBA00022723"/>
    </source>
</evidence>
<evidence type="ECO:0000313" key="15">
    <source>
        <dbReference type="EMBL" id="HEB97104.1"/>
    </source>
</evidence>
<reference evidence="15" key="1">
    <citation type="journal article" date="2020" name="mSystems">
        <title>Genome- and Community-Level Interaction Insights into Carbon Utilization and Element Cycling Functions of Hydrothermarchaeota in Hydrothermal Sediment.</title>
        <authorList>
            <person name="Zhou Z."/>
            <person name="Liu Y."/>
            <person name="Xu W."/>
            <person name="Pan J."/>
            <person name="Luo Z.H."/>
            <person name="Li M."/>
        </authorList>
    </citation>
    <scope>NUCLEOTIDE SEQUENCE [LARGE SCALE GENOMIC DNA]</scope>
    <source>
        <strain evidence="15">HyVt-443</strain>
    </source>
</reference>
<evidence type="ECO:0000256" key="11">
    <source>
        <dbReference type="ARBA" id="ARBA00048988"/>
    </source>
</evidence>
<dbReference type="PROSITE" id="PS51192">
    <property type="entry name" value="HELICASE_ATP_BIND_1"/>
    <property type="match status" value="1"/>
</dbReference>
<sequence length="735" mass="81355">MSEPIYLRVAVPVPVRSLFDYLPPPGVDHRALVPGIRVLVPFGSGRRCGVLVEVSNRAAGEGGVLKPALRLLDHEPLLPAGDLDLLRWAADYYQHPVGDVVTAALPARLRQGREPLDDIRSGWRVTGTGKAVDPTTLSRAPRQATLLALLQGEAGGLTLEELRERGGDSRSALRALQQKGWVERCLVEPRPRPLPERSPAPTLGREQKQALDAIGGRLGRFAAILLEGVTGSGKTEVYLGAVEQVLERGRQVLVLVPEIGLTPQLVGRFQRRLRAPVVLLHSGLSDGERERAWQQARRGTARVVIGTRSAVFVPLPELGLVIVDEEHDLSLKQQEGFRYSARDVAVMRARRCGCPVVLGSATPSLESLRNALDGRYLHRRLTRRAGGAAQPRMDLLDIRSVRLDAGVSPALLRLVGETLDAGDQVLLFLNRRGYAPILTCFDCGWVARCRRCDAHMTLHWKSRRLWCHHCGSQRPLERTCPDCGGAGLHPLGQGTERLEEMLRGRFPDAGLVRVDRDSTQRRGSMERLLEEIRAGRHRLLVGTQMLAKGHHFPDVTLVGILDVDQGLFGADFRAGERMAQMVTQVAGRAGRAAKPGRVVIQTRHPDHPLMQDLVRQGYDAFARAALAERRAACLPPYSHQVLLRAESVRPEQPVGFLEQAVEMARRHAGPEVGFWGPVPAPMERRAGRYRAHLLLQADRRQPLQQLLAAWIPELAATRLARRVRWSIDVDPQEMF</sequence>
<dbReference type="Gene3D" id="3.40.50.300">
    <property type="entry name" value="P-loop containing nucleotide triphosphate hydrolases"/>
    <property type="match status" value="2"/>
</dbReference>
<dbReference type="PANTHER" id="PTHR30580:SF0">
    <property type="entry name" value="PRIMOSOMAL PROTEIN N"/>
    <property type="match status" value="1"/>
</dbReference>
<dbReference type="SMART" id="SM00490">
    <property type="entry name" value="HELICc"/>
    <property type="match status" value="1"/>
</dbReference>
<keyword evidence="2 12" id="KW-0235">DNA replication</keyword>
<evidence type="ECO:0000256" key="12">
    <source>
        <dbReference type="HAMAP-Rule" id="MF_00983"/>
    </source>
</evidence>
<protein>
    <recommendedName>
        <fullName evidence="12">Replication restart protein PriA</fullName>
    </recommendedName>
    <alternativeName>
        <fullName evidence="12">ATP-dependent DNA helicase PriA</fullName>
        <ecNumber evidence="12">5.6.2.4</ecNumber>
    </alternativeName>
    <alternativeName>
        <fullName evidence="12">DNA 3'-5' helicase PriA</fullName>
    </alternativeName>
</protein>
<feature type="binding site" evidence="12">
    <location>
        <position position="449"/>
    </location>
    <ligand>
        <name>Zn(2+)</name>
        <dbReference type="ChEBI" id="CHEBI:29105"/>
        <label>2</label>
    </ligand>
</feature>
<evidence type="ECO:0000256" key="10">
    <source>
        <dbReference type="ARBA" id="ARBA00023235"/>
    </source>
</evidence>
<comment type="caution">
    <text evidence="15">The sequence shown here is derived from an EMBL/GenBank/DDBJ whole genome shotgun (WGS) entry which is preliminary data.</text>
</comment>
<dbReference type="HAMAP" id="MF_00983">
    <property type="entry name" value="PriA"/>
    <property type="match status" value="1"/>
</dbReference>
<feature type="binding site" evidence="12">
    <location>
        <position position="480"/>
    </location>
    <ligand>
        <name>Zn(2+)</name>
        <dbReference type="ChEBI" id="CHEBI:29105"/>
        <label>1</label>
    </ligand>
</feature>
<dbReference type="NCBIfam" id="NF004067">
    <property type="entry name" value="PRK05580.1-4"/>
    <property type="match status" value="1"/>
</dbReference>
<dbReference type="NCBIfam" id="TIGR00595">
    <property type="entry name" value="priA"/>
    <property type="match status" value="1"/>
</dbReference>
<comment type="cofactor">
    <cofactor evidence="12">
        <name>Zn(2+)</name>
        <dbReference type="ChEBI" id="CHEBI:29105"/>
    </cofactor>
    <text evidence="12">Binds 2 zinc ions per subunit.</text>
</comment>
<keyword evidence="9 12" id="KW-0238">DNA-binding</keyword>
<dbReference type="GO" id="GO:1990077">
    <property type="term" value="C:primosome complex"/>
    <property type="evidence" value="ECO:0007669"/>
    <property type="project" value="UniProtKB-UniRule"/>
</dbReference>
<dbReference type="Pfam" id="PF00271">
    <property type="entry name" value="Helicase_C"/>
    <property type="match status" value="1"/>
</dbReference>
<dbReference type="EC" id="5.6.2.4" evidence="12"/>
<feature type="binding site" evidence="12">
    <location>
        <position position="452"/>
    </location>
    <ligand>
        <name>Zn(2+)</name>
        <dbReference type="ChEBI" id="CHEBI:29105"/>
        <label>2</label>
    </ligand>
</feature>
<dbReference type="SUPFAM" id="SSF52540">
    <property type="entry name" value="P-loop containing nucleoside triphosphate hydrolases"/>
    <property type="match status" value="2"/>
</dbReference>
<keyword evidence="10 12" id="KW-0413">Isomerase</keyword>
<dbReference type="GO" id="GO:0006270">
    <property type="term" value="P:DNA replication initiation"/>
    <property type="evidence" value="ECO:0007669"/>
    <property type="project" value="TreeGrafter"/>
</dbReference>
<dbReference type="InterPro" id="IPR027417">
    <property type="entry name" value="P-loop_NTPase"/>
</dbReference>
<dbReference type="GO" id="GO:0006302">
    <property type="term" value="P:double-strand break repair"/>
    <property type="evidence" value="ECO:0007669"/>
    <property type="project" value="InterPro"/>
</dbReference>
<dbReference type="GO" id="GO:0043138">
    <property type="term" value="F:3'-5' DNA helicase activity"/>
    <property type="evidence" value="ECO:0007669"/>
    <property type="project" value="UniProtKB-EC"/>
</dbReference>
<dbReference type="InterPro" id="IPR001650">
    <property type="entry name" value="Helicase_C-like"/>
</dbReference>
<evidence type="ECO:0000256" key="6">
    <source>
        <dbReference type="ARBA" id="ARBA00022806"/>
    </source>
</evidence>
<evidence type="ECO:0000256" key="5">
    <source>
        <dbReference type="ARBA" id="ARBA00022801"/>
    </source>
</evidence>
<organism evidence="15">
    <name type="scientific">Sedimenticola thiotaurini</name>
    <dbReference type="NCBI Taxonomy" id="1543721"/>
    <lineage>
        <taxon>Bacteria</taxon>
        <taxon>Pseudomonadati</taxon>
        <taxon>Pseudomonadota</taxon>
        <taxon>Gammaproteobacteria</taxon>
        <taxon>Chromatiales</taxon>
        <taxon>Sedimenticolaceae</taxon>
        <taxon>Sedimenticola</taxon>
    </lineage>
</organism>
<keyword evidence="1 12" id="KW-0639">Primosome</keyword>
<keyword evidence="4 12" id="KW-0547">Nucleotide-binding</keyword>
<dbReference type="FunFam" id="3.40.1440.60:FF:000001">
    <property type="entry name" value="Primosomal protein N"/>
    <property type="match status" value="1"/>
</dbReference>
<feature type="binding site" evidence="12">
    <location>
        <position position="467"/>
    </location>
    <ligand>
        <name>Zn(2+)</name>
        <dbReference type="ChEBI" id="CHEBI:29105"/>
        <label>2</label>
    </ligand>
</feature>
<evidence type="ECO:0000259" key="13">
    <source>
        <dbReference type="PROSITE" id="PS51192"/>
    </source>
</evidence>
<evidence type="ECO:0000256" key="4">
    <source>
        <dbReference type="ARBA" id="ARBA00022741"/>
    </source>
</evidence>
<proteinExistence type="inferred from homology"/>
<accession>A0A831RQY2</accession>
<dbReference type="NCBIfam" id="NF004065">
    <property type="entry name" value="PRK05580.1-1"/>
    <property type="match status" value="1"/>
</dbReference>
<dbReference type="GO" id="GO:0008270">
    <property type="term" value="F:zinc ion binding"/>
    <property type="evidence" value="ECO:0007669"/>
    <property type="project" value="UniProtKB-UniRule"/>
</dbReference>
<dbReference type="EMBL" id="DRKP01000142">
    <property type="protein sequence ID" value="HEB97104.1"/>
    <property type="molecule type" value="Genomic_DNA"/>
</dbReference>
<dbReference type="InterPro" id="IPR041236">
    <property type="entry name" value="PriA_C"/>
</dbReference>
<comment type="catalytic activity">
    <reaction evidence="11 12">
        <text>ATP + H2O = ADP + phosphate + H(+)</text>
        <dbReference type="Rhea" id="RHEA:13065"/>
        <dbReference type="ChEBI" id="CHEBI:15377"/>
        <dbReference type="ChEBI" id="CHEBI:15378"/>
        <dbReference type="ChEBI" id="CHEBI:30616"/>
        <dbReference type="ChEBI" id="CHEBI:43474"/>
        <dbReference type="ChEBI" id="CHEBI:456216"/>
        <dbReference type="EC" id="5.6.2.4"/>
    </reaction>
</comment>
<dbReference type="InterPro" id="IPR011545">
    <property type="entry name" value="DEAD/DEAH_box_helicase_dom"/>
</dbReference>
<comment type="function">
    <text evidence="12">Initiates the restart of stalled replication forks, which reloads the replicative helicase on sites other than the origin of replication. Recognizes and binds to abandoned replication forks and remodels them to uncover a helicase loading site. Promotes assembly of the primosome at these replication forks.</text>
</comment>
<dbReference type="GO" id="GO:0005524">
    <property type="term" value="F:ATP binding"/>
    <property type="evidence" value="ECO:0007669"/>
    <property type="project" value="UniProtKB-UniRule"/>
</dbReference>
<feature type="domain" description="Helicase C-terminal" evidence="14">
    <location>
        <begin position="421"/>
        <end position="642"/>
    </location>
</feature>
<evidence type="ECO:0000256" key="1">
    <source>
        <dbReference type="ARBA" id="ARBA00022515"/>
    </source>
</evidence>
<gene>
    <name evidence="12" type="primary">priA</name>
    <name evidence="15" type="ORF">ENI96_11815</name>
</gene>
<dbReference type="GO" id="GO:0016787">
    <property type="term" value="F:hydrolase activity"/>
    <property type="evidence" value="ECO:0007669"/>
    <property type="project" value="UniProtKB-KW"/>
</dbReference>
<keyword evidence="3 12" id="KW-0479">Metal-binding</keyword>
<feature type="binding site" evidence="12">
    <location>
        <position position="483"/>
    </location>
    <ligand>
        <name>Zn(2+)</name>
        <dbReference type="ChEBI" id="CHEBI:29105"/>
        <label>1</label>
    </ligand>
</feature>
<dbReference type="Pfam" id="PF17764">
    <property type="entry name" value="PriA_3primeBD"/>
    <property type="match status" value="1"/>
</dbReference>
<feature type="binding site" evidence="12">
    <location>
        <position position="443"/>
    </location>
    <ligand>
        <name>Zn(2+)</name>
        <dbReference type="ChEBI" id="CHEBI:29105"/>
        <label>1</label>
    </ligand>
</feature>
<dbReference type="CDD" id="cd18804">
    <property type="entry name" value="SF2_C_priA"/>
    <property type="match status" value="1"/>
</dbReference>
<keyword evidence="8 12" id="KW-0067">ATP-binding</keyword>
<feature type="binding site" evidence="12">
    <location>
        <position position="440"/>
    </location>
    <ligand>
        <name>Zn(2+)</name>
        <dbReference type="ChEBI" id="CHEBI:29105"/>
        <label>1</label>
    </ligand>
</feature>
<feature type="domain" description="Helicase ATP-binding" evidence="13">
    <location>
        <begin position="215"/>
        <end position="381"/>
    </location>
</feature>
<evidence type="ECO:0000256" key="8">
    <source>
        <dbReference type="ARBA" id="ARBA00022840"/>
    </source>
</evidence>
<evidence type="ECO:0000256" key="9">
    <source>
        <dbReference type="ARBA" id="ARBA00023125"/>
    </source>
</evidence>
<keyword evidence="7 12" id="KW-0862">Zinc</keyword>
<dbReference type="CDD" id="cd17929">
    <property type="entry name" value="DEXHc_priA"/>
    <property type="match status" value="1"/>
</dbReference>
<comment type="catalytic activity">
    <reaction evidence="12">
        <text>Couples ATP hydrolysis with the unwinding of duplex DNA by translocating in the 3'-5' direction.</text>
        <dbReference type="EC" id="5.6.2.4"/>
    </reaction>
</comment>
<dbReference type="Gene3D" id="3.40.1440.60">
    <property type="entry name" value="PriA, 3(prime) DNA-binding domain"/>
    <property type="match status" value="1"/>
</dbReference>
<dbReference type="AlphaFoldDB" id="A0A831RQY2"/>
<evidence type="ECO:0000256" key="7">
    <source>
        <dbReference type="ARBA" id="ARBA00022833"/>
    </source>
</evidence>
<dbReference type="PANTHER" id="PTHR30580">
    <property type="entry name" value="PRIMOSOMAL PROTEIN N"/>
    <property type="match status" value="1"/>
</dbReference>
<dbReference type="GO" id="GO:0003677">
    <property type="term" value="F:DNA binding"/>
    <property type="evidence" value="ECO:0007669"/>
    <property type="project" value="UniProtKB-UniRule"/>
</dbReference>
<dbReference type="InterPro" id="IPR014001">
    <property type="entry name" value="Helicase_ATP-bd"/>
</dbReference>
<keyword evidence="5 12" id="KW-0378">Hydrolase</keyword>
<evidence type="ECO:0000259" key="14">
    <source>
        <dbReference type="PROSITE" id="PS51194"/>
    </source>
</evidence>
<dbReference type="GO" id="GO:0006310">
    <property type="term" value="P:DNA recombination"/>
    <property type="evidence" value="ECO:0007669"/>
    <property type="project" value="InterPro"/>
</dbReference>
<keyword evidence="6 12" id="KW-0347">Helicase</keyword>
<evidence type="ECO:0000256" key="2">
    <source>
        <dbReference type="ARBA" id="ARBA00022705"/>
    </source>
</evidence>
<dbReference type="FunFam" id="3.40.50.300:FF:000489">
    <property type="entry name" value="Primosome assembly protein PriA"/>
    <property type="match status" value="1"/>
</dbReference>
<dbReference type="Pfam" id="PF00270">
    <property type="entry name" value="DEAD"/>
    <property type="match status" value="1"/>
</dbReference>
<feature type="binding site" evidence="12">
    <location>
        <position position="470"/>
    </location>
    <ligand>
        <name>Zn(2+)</name>
        <dbReference type="ChEBI" id="CHEBI:29105"/>
        <label>2</label>
    </ligand>
</feature>
<dbReference type="SMART" id="SM00487">
    <property type="entry name" value="DEXDc"/>
    <property type="match status" value="1"/>
</dbReference>
<dbReference type="InterPro" id="IPR041222">
    <property type="entry name" value="PriA_3primeBD"/>
</dbReference>
<comment type="similarity">
    <text evidence="12">Belongs to the helicase family. PriA subfamily.</text>
</comment>
<dbReference type="InterPro" id="IPR040498">
    <property type="entry name" value="PriA_CRR"/>
</dbReference>
<dbReference type="PROSITE" id="PS51194">
    <property type="entry name" value="HELICASE_CTER"/>
    <property type="match status" value="1"/>
</dbReference>
<dbReference type="InterPro" id="IPR042115">
    <property type="entry name" value="PriA_3primeBD_sf"/>
</dbReference>
<dbReference type="Pfam" id="PF18074">
    <property type="entry name" value="PriA_C"/>
    <property type="match status" value="1"/>
</dbReference>
<dbReference type="Pfam" id="PF18319">
    <property type="entry name" value="Zn_ribbon_PriA"/>
    <property type="match status" value="1"/>
</dbReference>
<name>A0A831RQY2_9GAMM</name>
<comment type="subunit">
    <text evidence="12">Component of the replication restart primosome.</text>
</comment>
<dbReference type="GO" id="GO:0006269">
    <property type="term" value="P:DNA replication, synthesis of primer"/>
    <property type="evidence" value="ECO:0007669"/>
    <property type="project" value="UniProtKB-KW"/>
</dbReference>
<dbReference type="InterPro" id="IPR005259">
    <property type="entry name" value="PriA"/>
</dbReference>